<proteinExistence type="predicted"/>
<dbReference type="OrthoDB" id="1939268at2759"/>
<dbReference type="Proteomes" id="UP000027138">
    <property type="component" value="Unassembled WGS sequence"/>
</dbReference>
<dbReference type="EMBL" id="KK914254">
    <property type="protein sequence ID" value="KDP44332.1"/>
    <property type="molecule type" value="Genomic_DNA"/>
</dbReference>
<evidence type="ECO:0000313" key="2">
    <source>
        <dbReference type="EMBL" id="KDP44332.1"/>
    </source>
</evidence>
<keyword evidence="3" id="KW-1185">Reference proteome</keyword>
<dbReference type="AlphaFoldDB" id="A0A067L7F8"/>
<sequence>MALPIKNLGNNAFMAQFFHQIDHDRVMNGGPWSFAQNLITMKTLDPVKNLRHVELTMVNSWIQVHDLPYGLMSARVARDIGNYVGEFMEADERNFSGIWREYMCIKVRMDVRKPLKRRMQVKKAGGVWTWISFRYERLSTFCFFCGMLGHSDKYCRKLFMTPGIIREQFAYGPSMRVDSRKPSTR</sequence>
<gene>
    <name evidence="2" type="ORF">JCGZ_19199</name>
</gene>
<feature type="domain" description="Zinc knuckle CX2CX4HX4C" evidence="1">
    <location>
        <begin position="109"/>
        <end position="157"/>
    </location>
</feature>
<organism evidence="2 3">
    <name type="scientific">Jatropha curcas</name>
    <name type="common">Barbados nut</name>
    <dbReference type="NCBI Taxonomy" id="180498"/>
    <lineage>
        <taxon>Eukaryota</taxon>
        <taxon>Viridiplantae</taxon>
        <taxon>Streptophyta</taxon>
        <taxon>Embryophyta</taxon>
        <taxon>Tracheophyta</taxon>
        <taxon>Spermatophyta</taxon>
        <taxon>Magnoliopsida</taxon>
        <taxon>eudicotyledons</taxon>
        <taxon>Gunneridae</taxon>
        <taxon>Pentapetalae</taxon>
        <taxon>rosids</taxon>
        <taxon>fabids</taxon>
        <taxon>Malpighiales</taxon>
        <taxon>Euphorbiaceae</taxon>
        <taxon>Crotonoideae</taxon>
        <taxon>Jatropheae</taxon>
        <taxon>Jatropha</taxon>
    </lineage>
</organism>
<dbReference type="InterPro" id="IPR040256">
    <property type="entry name" value="At4g02000-like"/>
</dbReference>
<protein>
    <recommendedName>
        <fullName evidence="1">Zinc knuckle CX2CX4HX4C domain-containing protein</fullName>
    </recommendedName>
</protein>
<dbReference type="InterPro" id="IPR025836">
    <property type="entry name" value="Zn_knuckle_CX2CX4HX4C"/>
</dbReference>
<dbReference type="PANTHER" id="PTHR31286:SF153">
    <property type="entry name" value="DUF4283 DOMAIN PROTEIN"/>
    <property type="match status" value="1"/>
</dbReference>
<dbReference type="PANTHER" id="PTHR31286">
    <property type="entry name" value="GLYCINE-RICH CELL WALL STRUCTURAL PROTEIN 1.8-LIKE"/>
    <property type="match status" value="1"/>
</dbReference>
<accession>A0A067L7F8</accession>
<evidence type="ECO:0000313" key="3">
    <source>
        <dbReference type="Proteomes" id="UP000027138"/>
    </source>
</evidence>
<evidence type="ECO:0000259" key="1">
    <source>
        <dbReference type="Pfam" id="PF14392"/>
    </source>
</evidence>
<name>A0A067L7F8_JATCU</name>
<reference evidence="2 3" key="1">
    <citation type="journal article" date="2014" name="PLoS ONE">
        <title>Global Analysis of Gene Expression Profiles in Physic Nut (Jatropha curcas L.) Seedlings Exposed to Salt Stress.</title>
        <authorList>
            <person name="Zhang L."/>
            <person name="Zhang C."/>
            <person name="Wu P."/>
            <person name="Chen Y."/>
            <person name="Li M."/>
            <person name="Jiang H."/>
            <person name="Wu G."/>
        </authorList>
    </citation>
    <scope>NUCLEOTIDE SEQUENCE [LARGE SCALE GENOMIC DNA]</scope>
    <source>
        <strain evidence="3">cv. GZQX0401</strain>
        <tissue evidence="2">Young leaves</tissue>
    </source>
</reference>
<dbReference type="Pfam" id="PF14392">
    <property type="entry name" value="zf-CCHC_4"/>
    <property type="match status" value="1"/>
</dbReference>